<evidence type="ECO:0000313" key="3">
    <source>
        <dbReference type="Proteomes" id="UP000001037"/>
    </source>
</evidence>
<dbReference type="HOGENOM" id="CLU_1891510_0_0_2"/>
<dbReference type="Proteomes" id="UP000001037">
    <property type="component" value="Chromosome"/>
</dbReference>
<dbReference type="EMBL" id="CP002838">
    <property type="protein sequence ID" value="AEM37897.1"/>
    <property type="molecule type" value="Genomic_DNA"/>
</dbReference>
<dbReference type="GeneID" id="11139650"/>
<organism evidence="2 3">
    <name type="scientific">Pyrolobus fumarii (strain DSM 11204 / 1A)</name>
    <dbReference type="NCBI Taxonomy" id="694429"/>
    <lineage>
        <taxon>Archaea</taxon>
        <taxon>Thermoproteota</taxon>
        <taxon>Thermoprotei</taxon>
        <taxon>Desulfurococcales</taxon>
        <taxon>Pyrodictiaceae</taxon>
        <taxon>Pyrolobus</taxon>
    </lineage>
</organism>
<reference evidence="2 3" key="1">
    <citation type="journal article" date="2011" name="Stand. Genomic Sci.">
        <title>Complete genome sequence of the hyperthermophilic chemolithoautotroph Pyrolobus fumarii type strain (1A).</title>
        <authorList>
            <person name="Anderson I."/>
            <person name="Goker M."/>
            <person name="Nolan M."/>
            <person name="Lucas S."/>
            <person name="Hammon N."/>
            <person name="Deshpande S."/>
            <person name="Cheng J.F."/>
            <person name="Tapia R."/>
            <person name="Han C."/>
            <person name="Goodwin L."/>
            <person name="Pitluck S."/>
            <person name="Huntemann M."/>
            <person name="Liolios K."/>
            <person name="Ivanova N."/>
            <person name="Pagani I."/>
            <person name="Mavromatis K."/>
            <person name="Ovchinikova G."/>
            <person name="Pati A."/>
            <person name="Chen A."/>
            <person name="Palaniappan K."/>
            <person name="Land M."/>
            <person name="Hauser L."/>
            <person name="Brambilla E.M."/>
            <person name="Huber H."/>
            <person name="Yasawong M."/>
            <person name="Rohde M."/>
            <person name="Spring S."/>
            <person name="Abt B."/>
            <person name="Sikorski J."/>
            <person name="Wirth R."/>
            <person name="Detter J.C."/>
            <person name="Woyke T."/>
            <person name="Bristow J."/>
            <person name="Eisen J.A."/>
            <person name="Markowitz V."/>
            <person name="Hugenholtz P."/>
            <person name="Kyrpides N.C."/>
            <person name="Klenk H.P."/>
            <person name="Lapidus A."/>
        </authorList>
    </citation>
    <scope>NUCLEOTIDE SEQUENCE [LARGE SCALE GENOMIC DNA]</scope>
    <source>
        <strain evidence="3">DSM 11204 / 1A</strain>
    </source>
</reference>
<dbReference type="AlphaFoldDB" id="G0EDY1"/>
<feature type="coiled-coil region" evidence="1">
    <location>
        <begin position="9"/>
        <end position="36"/>
    </location>
</feature>
<dbReference type="RefSeq" id="WP_014025574.1">
    <property type="nucleotide sequence ID" value="NC_015931.1"/>
</dbReference>
<keyword evidence="1" id="KW-0175">Coiled coil</keyword>
<dbReference type="KEGG" id="pfm:Pyrfu_0025"/>
<keyword evidence="3" id="KW-1185">Reference proteome</keyword>
<name>G0EDY1_PYRF1</name>
<sequence length="134" mass="15317">MNLAVYPLISKLEGIERELEKLYQNYQSRLKMVESKLRDNYNPMLEREASNISTILTVISQALSIIRRAKSYVADTPPELLHLKFSTLIDEAEKLRDKVLYGSARIPTVIKAHVLMIYTLLGKASDKPHTSMLL</sequence>
<evidence type="ECO:0000256" key="1">
    <source>
        <dbReference type="SAM" id="Coils"/>
    </source>
</evidence>
<evidence type="ECO:0000313" key="2">
    <source>
        <dbReference type="EMBL" id="AEM37897.1"/>
    </source>
</evidence>
<proteinExistence type="predicted"/>
<protein>
    <submittedName>
        <fullName evidence="2">Uncharacterized protein</fullName>
    </submittedName>
</protein>
<accession>G0EDY1</accession>
<dbReference type="InParanoid" id="G0EDY1"/>
<gene>
    <name evidence="2" type="ordered locus">Pyrfu_0025</name>
</gene>